<evidence type="ECO:0000313" key="2">
    <source>
        <dbReference type="EMBL" id="ABD86229.1"/>
    </source>
</evidence>
<name>Q21BK7_RHOPB</name>
<dbReference type="Gene3D" id="1.10.3480.10">
    <property type="entry name" value="TorD-like"/>
    <property type="match status" value="1"/>
</dbReference>
<dbReference type="InterPro" id="IPR036411">
    <property type="entry name" value="TorD-like_sf"/>
</dbReference>
<organism evidence="2">
    <name type="scientific">Rhodopseudomonas palustris (strain BisB18)</name>
    <dbReference type="NCBI Taxonomy" id="316056"/>
    <lineage>
        <taxon>Bacteria</taxon>
        <taxon>Pseudomonadati</taxon>
        <taxon>Pseudomonadota</taxon>
        <taxon>Alphaproteobacteria</taxon>
        <taxon>Hyphomicrobiales</taxon>
        <taxon>Nitrobacteraceae</taxon>
        <taxon>Rhodopseudomonas</taxon>
    </lineage>
</organism>
<dbReference type="PANTHER" id="PTHR34227">
    <property type="entry name" value="CHAPERONE PROTEIN YCDY"/>
    <property type="match status" value="1"/>
</dbReference>
<reference evidence="2" key="1">
    <citation type="submission" date="2006-03" db="EMBL/GenBank/DDBJ databases">
        <title>Complete sequence of Rhodopseudomonas palustris BisB18.</title>
        <authorList>
            <consortium name="US DOE Joint Genome Institute"/>
            <person name="Copeland A."/>
            <person name="Lucas S."/>
            <person name="Lapidus A."/>
            <person name="Barry K."/>
            <person name="Detter J.C."/>
            <person name="Glavina del Rio T."/>
            <person name="Hammon N."/>
            <person name="Israni S."/>
            <person name="Dalin E."/>
            <person name="Tice H."/>
            <person name="Pitluck S."/>
            <person name="Chain P."/>
            <person name="Malfatti S."/>
            <person name="Shin M."/>
            <person name="Vergez L."/>
            <person name="Schmutz J."/>
            <person name="Larimer F."/>
            <person name="Land M."/>
            <person name="Hauser L."/>
            <person name="Pelletier D.A."/>
            <person name="Kyrpides N."/>
            <person name="Anderson I."/>
            <person name="Oda Y."/>
            <person name="Harwood C.S."/>
            <person name="Richardson P."/>
        </authorList>
    </citation>
    <scope>NUCLEOTIDE SEQUENCE [LARGE SCALE GENOMIC DNA]</scope>
    <source>
        <strain evidence="2">BisB18</strain>
    </source>
</reference>
<dbReference type="EMBL" id="CP000301">
    <property type="protein sequence ID" value="ABD86229.1"/>
    <property type="molecule type" value="Genomic_DNA"/>
</dbReference>
<proteinExistence type="predicted"/>
<dbReference type="OrthoDB" id="7926125at2"/>
<dbReference type="RefSeq" id="WP_011471137.1">
    <property type="nucleotide sequence ID" value="NC_007925.1"/>
</dbReference>
<dbReference type="PANTHER" id="PTHR34227:SF1">
    <property type="entry name" value="DIMETHYL SULFOXIDE REDUCTASE CHAPERONE-RELATED"/>
    <property type="match status" value="1"/>
</dbReference>
<dbReference type="Pfam" id="PF02613">
    <property type="entry name" value="Nitrate_red_del"/>
    <property type="match status" value="1"/>
</dbReference>
<dbReference type="STRING" id="316056.RPC_0657"/>
<dbReference type="eggNOG" id="COG3381">
    <property type="taxonomic scope" value="Bacteria"/>
</dbReference>
<protein>
    <submittedName>
        <fullName evidence="2">DMSO-membrane protein</fullName>
    </submittedName>
</protein>
<dbReference type="SUPFAM" id="SSF89155">
    <property type="entry name" value="TorD-like"/>
    <property type="match status" value="1"/>
</dbReference>
<sequence>MKFKSADPFLSADCFAELARLFGAPLDEAEIAALFERGHFDALQALDCDPRHAVDLRGAIAAVKSAGDAAAATSRLNSVYCRLFLGLGRTPATLPIESAHRGEGRLFQEPAAVMSEMLAAHGLRLTESCAEPPDHLAVELSLLEQFIRLQASLVDIDERPAIATLRRRLVEWTPGFAEAVALHDPTGFYAALARILVRLLDDVALDSVSVA</sequence>
<gene>
    <name evidence="2" type="ordered locus">RPC_0657</name>
</gene>
<evidence type="ECO:0000256" key="1">
    <source>
        <dbReference type="ARBA" id="ARBA00023186"/>
    </source>
</evidence>
<accession>Q21BK7</accession>
<keyword evidence="1" id="KW-0143">Chaperone</keyword>
<dbReference type="InterPro" id="IPR020945">
    <property type="entry name" value="DMSO/NO3_reduct_chaperone"/>
</dbReference>
<dbReference type="AlphaFoldDB" id="Q21BK7"/>
<dbReference type="KEGG" id="rpc:RPC_0657"/>
<dbReference type="InterPro" id="IPR050289">
    <property type="entry name" value="TorD/DmsD_chaperones"/>
</dbReference>
<dbReference type="HOGENOM" id="CLU_077650_4_1_5"/>